<dbReference type="InterPro" id="IPR000868">
    <property type="entry name" value="Isochorismatase-like_dom"/>
</dbReference>
<dbReference type="AlphaFoldDB" id="A0A154WGA0"/>
<dbReference type="Pfam" id="PF00857">
    <property type="entry name" value="Isochorismatase"/>
    <property type="match status" value="1"/>
</dbReference>
<protein>
    <submittedName>
        <fullName evidence="3">Isochorismatase</fullName>
    </submittedName>
</protein>
<sequence>MSHPKTLLEMSGASLTPSSLSAAAIIAIDCQNEYVNGGLALPDIEPALAEAARVLAAGRQAGTPIVHIAHRGRTGGAFDPDGPRGQIVDSVKPADGEPVIWKPLPNAFAHTELQEALQKIGRTELILIGFQTHMCVSSTARAALDLGYRCTIVDQASGTRDLPMPGGGIIAAPDLHRASLAALADRFAIIAPTAADLPA</sequence>
<gene>
    <name evidence="3" type="ORF">AUP43_16105</name>
</gene>
<dbReference type="OrthoDB" id="9794942at2"/>
<evidence type="ECO:0000256" key="1">
    <source>
        <dbReference type="ARBA" id="ARBA00022801"/>
    </source>
</evidence>
<organism evidence="3 4">
    <name type="scientific">Oceanibaculum pacificum</name>
    <dbReference type="NCBI Taxonomy" id="580166"/>
    <lineage>
        <taxon>Bacteria</taxon>
        <taxon>Pseudomonadati</taxon>
        <taxon>Pseudomonadota</taxon>
        <taxon>Alphaproteobacteria</taxon>
        <taxon>Rhodospirillales</taxon>
        <taxon>Oceanibaculaceae</taxon>
        <taxon>Oceanibaculum</taxon>
    </lineage>
</organism>
<dbReference type="CDD" id="cd01014">
    <property type="entry name" value="nicotinamidase_related"/>
    <property type="match status" value="1"/>
</dbReference>
<dbReference type="PANTHER" id="PTHR43540">
    <property type="entry name" value="PEROXYUREIDOACRYLATE/UREIDOACRYLATE AMIDOHYDROLASE-RELATED"/>
    <property type="match status" value="1"/>
</dbReference>
<evidence type="ECO:0000313" key="3">
    <source>
        <dbReference type="EMBL" id="KZD12516.1"/>
    </source>
</evidence>
<proteinExistence type="predicted"/>
<dbReference type="EMBL" id="LPXN01000019">
    <property type="protein sequence ID" value="KZD12516.1"/>
    <property type="molecule type" value="Genomic_DNA"/>
</dbReference>
<reference evidence="3 4" key="1">
    <citation type="submission" date="2015-12" db="EMBL/GenBank/DDBJ databases">
        <title>Genome sequence of Oceanibaculum pacificum MCCC 1A02656.</title>
        <authorList>
            <person name="Lu L."/>
            <person name="Lai Q."/>
            <person name="Shao Z."/>
            <person name="Qian P."/>
        </authorList>
    </citation>
    <scope>NUCLEOTIDE SEQUENCE [LARGE SCALE GENOMIC DNA]</scope>
    <source>
        <strain evidence="3 4">MCCC 1A02656</strain>
    </source>
</reference>
<keyword evidence="4" id="KW-1185">Reference proteome</keyword>
<evidence type="ECO:0000313" key="4">
    <source>
        <dbReference type="Proteomes" id="UP000076400"/>
    </source>
</evidence>
<dbReference type="STRING" id="580166.AUP43_16105"/>
<dbReference type="InterPro" id="IPR050272">
    <property type="entry name" value="Isochorismatase-like_hydrls"/>
</dbReference>
<accession>A0A154WGA0</accession>
<feature type="domain" description="Isochorismatase-like" evidence="2">
    <location>
        <begin position="24"/>
        <end position="194"/>
    </location>
</feature>
<dbReference type="InterPro" id="IPR036380">
    <property type="entry name" value="Isochorismatase-like_sf"/>
</dbReference>
<keyword evidence="1" id="KW-0378">Hydrolase</keyword>
<dbReference type="Proteomes" id="UP000076400">
    <property type="component" value="Unassembled WGS sequence"/>
</dbReference>
<comment type="caution">
    <text evidence="3">The sequence shown here is derived from an EMBL/GenBank/DDBJ whole genome shotgun (WGS) entry which is preliminary data.</text>
</comment>
<dbReference type="SUPFAM" id="SSF52499">
    <property type="entry name" value="Isochorismatase-like hydrolases"/>
    <property type="match status" value="1"/>
</dbReference>
<dbReference type="PANTHER" id="PTHR43540:SF15">
    <property type="entry name" value="BLR5631 PROTEIN"/>
    <property type="match status" value="1"/>
</dbReference>
<dbReference type="GO" id="GO:0016787">
    <property type="term" value="F:hydrolase activity"/>
    <property type="evidence" value="ECO:0007669"/>
    <property type="project" value="UniProtKB-KW"/>
</dbReference>
<dbReference type="RefSeq" id="WP_067552045.1">
    <property type="nucleotide sequence ID" value="NZ_LPXN01000019.1"/>
</dbReference>
<dbReference type="Gene3D" id="3.40.50.850">
    <property type="entry name" value="Isochorismatase-like"/>
    <property type="match status" value="1"/>
</dbReference>
<evidence type="ECO:0000259" key="2">
    <source>
        <dbReference type="Pfam" id="PF00857"/>
    </source>
</evidence>
<name>A0A154WGA0_9PROT</name>